<proteinExistence type="predicted"/>
<dbReference type="OrthoDB" id="5858430at2759"/>
<accession>A0A016S1B0</accession>
<dbReference type="EMBL" id="JARK01001653">
    <property type="protein sequence ID" value="EYB84418.1"/>
    <property type="molecule type" value="Genomic_DNA"/>
</dbReference>
<keyword evidence="1" id="KW-0732">Signal</keyword>
<sequence>MRLLLILVLLLGCVYVSALDLRKIKDFKKFVAEKIKHVATKTKEKLKSIKDSFMATIKTKLTSLKSKIMKKLRLTKKQQEDLDKRMENVTEIKHDHRNPMGDSIFDVNAKSDVAGTLYQSDIMLSRQQAMEIFDEPGRDKRQAFKDHNYPLTIWQDGVYFHFHETADLIEGLILGHSTETFARLDLANVPNGGVNAPHFCSAVNAA</sequence>
<dbReference type="Proteomes" id="UP000024635">
    <property type="component" value="Unassembled WGS sequence"/>
</dbReference>
<dbReference type="AlphaFoldDB" id="A0A016S1B0"/>
<feature type="signal peptide" evidence="1">
    <location>
        <begin position="1"/>
        <end position="18"/>
    </location>
</feature>
<evidence type="ECO:0000313" key="2">
    <source>
        <dbReference type="EMBL" id="EYB84418.1"/>
    </source>
</evidence>
<keyword evidence="3" id="KW-1185">Reference proteome</keyword>
<evidence type="ECO:0000313" key="3">
    <source>
        <dbReference type="Proteomes" id="UP000024635"/>
    </source>
</evidence>
<feature type="chain" id="PRO_5001485995" evidence="1">
    <location>
        <begin position="19"/>
        <end position="206"/>
    </location>
</feature>
<gene>
    <name evidence="2" type="primary">Acey_s0317.g2331</name>
    <name evidence="2" type="ORF">Y032_0317g2331</name>
</gene>
<name>A0A016S1B0_9BILA</name>
<organism evidence="2 3">
    <name type="scientific">Ancylostoma ceylanicum</name>
    <dbReference type="NCBI Taxonomy" id="53326"/>
    <lineage>
        <taxon>Eukaryota</taxon>
        <taxon>Metazoa</taxon>
        <taxon>Ecdysozoa</taxon>
        <taxon>Nematoda</taxon>
        <taxon>Chromadorea</taxon>
        <taxon>Rhabditida</taxon>
        <taxon>Rhabditina</taxon>
        <taxon>Rhabditomorpha</taxon>
        <taxon>Strongyloidea</taxon>
        <taxon>Ancylostomatidae</taxon>
        <taxon>Ancylostomatinae</taxon>
        <taxon>Ancylostoma</taxon>
    </lineage>
</organism>
<protein>
    <submittedName>
        <fullName evidence="2">Uncharacterized protein</fullName>
    </submittedName>
</protein>
<comment type="caution">
    <text evidence="2">The sequence shown here is derived from an EMBL/GenBank/DDBJ whole genome shotgun (WGS) entry which is preliminary data.</text>
</comment>
<evidence type="ECO:0000256" key="1">
    <source>
        <dbReference type="SAM" id="SignalP"/>
    </source>
</evidence>
<reference evidence="3" key="1">
    <citation type="journal article" date="2015" name="Nat. Genet.">
        <title>The genome and transcriptome of the zoonotic hookworm Ancylostoma ceylanicum identify infection-specific gene families.</title>
        <authorList>
            <person name="Schwarz E.M."/>
            <person name="Hu Y."/>
            <person name="Antoshechkin I."/>
            <person name="Miller M.M."/>
            <person name="Sternberg P.W."/>
            <person name="Aroian R.V."/>
        </authorList>
    </citation>
    <scope>NUCLEOTIDE SEQUENCE</scope>
    <source>
        <strain evidence="3">HY135</strain>
    </source>
</reference>